<protein>
    <recommendedName>
        <fullName evidence="4">DUF3021 domain-containing protein</fullName>
    </recommendedName>
</protein>
<feature type="transmembrane region" description="Helical" evidence="1">
    <location>
        <begin position="108"/>
        <end position="128"/>
    </location>
</feature>
<proteinExistence type="predicted"/>
<comment type="caution">
    <text evidence="2">The sequence shown here is derived from an EMBL/GenBank/DDBJ whole genome shotgun (WGS) entry which is preliminary data.</text>
</comment>
<keyword evidence="1" id="KW-1133">Transmembrane helix</keyword>
<feature type="transmembrane region" description="Helical" evidence="1">
    <location>
        <begin position="76"/>
        <end position="96"/>
    </location>
</feature>
<dbReference type="InterPro" id="IPR021560">
    <property type="entry name" value="DUF3021"/>
</dbReference>
<evidence type="ECO:0008006" key="4">
    <source>
        <dbReference type="Google" id="ProtNLM"/>
    </source>
</evidence>
<feature type="transmembrane region" description="Helical" evidence="1">
    <location>
        <begin position="50"/>
        <end position="69"/>
    </location>
</feature>
<evidence type="ECO:0000313" key="3">
    <source>
        <dbReference type="Proteomes" id="UP000094067"/>
    </source>
</evidence>
<sequence length="150" mass="17291">MKKTMIKAVKYFYWGISWGCIFFVLICLALYLMGGSAYLEQIMEQFPKQALGSVIVGIACGSTSIVYTMEKLSRSLQILIHFTVGLGVYFLTALYLDWIPRQLSWSLAAFFAVGILSFIVIWALFYLYNKNEAQKWNQRLKELEKEGREV</sequence>
<reference evidence="2 3" key="1">
    <citation type="submission" date="2016-07" db="EMBL/GenBank/DDBJ databases">
        <title>Characterization of isolates of Eisenbergiella tayi derived from blood cultures, using whole genome sequencing.</title>
        <authorList>
            <person name="Burdz T."/>
            <person name="Wiebe D."/>
            <person name="Huynh C."/>
            <person name="Bernard K."/>
        </authorList>
    </citation>
    <scope>NUCLEOTIDE SEQUENCE [LARGE SCALE GENOMIC DNA]</scope>
    <source>
        <strain evidence="2 3">NML 110608</strain>
    </source>
</reference>
<keyword evidence="1" id="KW-0472">Membrane</keyword>
<dbReference type="AlphaFoldDB" id="A0A1E3A6B2"/>
<organism evidence="2 3">
    <name type="scientific">Eisenbergiella tayi</name>
    <dbReference type="NCBI Taxonomy" id="1432052"/>
    <lineage>
        <taxon>Bacteria</taxon>
        <taxon>Bacillati</taxon>
        <taxon>Bacillota</taxon>
        <taxon>Clostridia</taxon>
        <taxon>Lachnospirales</taxon>
        <taxon>Lachnospiraceae</taxon>
        <taxon>Eisenbergiella</taxon>
    </lineage>
</organism>
<name>A0A1E3A6B2_9FIRM</name>
<feature type="transmembrane region" description="Helical" evidence="1">
    <location>
        <begin position="12"/>
        <end position="38"/>
    </location>
</feature>
<keyword evidence="1" id="KW-0812">Transmembrane</keyword>
<evidence type="ECO:0000256" key="1">
    <source>
        <dbReference type="SAM" id="Phobius"/>
    </source>
</evidence>
<evidence type="ECO:0000313" key="2">
    <source>
        <dbReference type="EMBL" id="ODM04017.1"/>
    </source>
</evidence>
<dbReference type="RefSeq" id="WP_167578495.1">
    <property type="nucleotide sequence ID" value="NZ_MCGH01000003.1"/>
</dbReference>
<accession>A0A1E3A6B2</accession>
<gene>
    <name evidence="2" type="ORF">BEI61_04820</name>
</gene>
<dbReference type="Proteomes" id="UP000094067">
    <property type="component" value="Unassembled WGS sequence"/>
</dbReference>
<dbReference type="EMBL" id="MCGH01000003">
    <property type="protein sequence ID" value="ODM04017.1"/>
    <property type="molecule type" value="Genomic_DNA"/>
</dbReference>
<dbReference type="Pfam" id="PF11457">
    <property type="entry name" value="DUF3021"/>
    <property type="match status" value="1"/>
</dbReference>